<organism evidence="3 4">
    <name type="scientific">Dendroctonus ponderosae</name>
    <name type="common">Mountain pine beetle</name>
    <dbReference type="NCBI Taxonomy" id="77166"/>
    <lineage>
        <taxon>Eukaryota</taxon>
        <taxon>Metazoa</taxon>
        <taxon>Ecdysozoa</taxon>
        <taxon>Arthropoda</taxon>
        <taxon>Hexapoda</taxon>
        <taxon>Insecta</taxon>
        <taxon>Pterygota</taxon>
        <taxon>Neoptera</taxon>
        <taxon>Endopterygota</taxon>
        <taxon>Coleoptera</taxon>
        <taxon>Polyphaga</taxon>
        <taxon>Cucujiformia</taxon>
        <taxon>Curculionidae</taxon>
        <taxon>Scolytinae</taxon>
        <taxon>Dendroctonus</taxon>
    </lineage>
</organism>
<dbReference type="Gene3D" id="1.20.58.740">
    <property type="match status" value="1"/>
</dbReference>
<dbReference type="STRING" id="77166.U4UGC9"/>
<protein>
    <recommendedName>
        <fullName evidence="2">DOCKER domain-containing protein</fullName>
    </recommendedName>
</protein>
<evidence type="ECO:0000259" key="2">
    <source>
        <dbReference type="PROSITE" id="PS51651"/>
    </source>
</evidence>
<name>U4UGC9_DENPD</name>
<dbReference type="InterPro" id="IPR046773">
    <property type="entry name" value="DOCKER_Lobe_C"/>
</dbReference>
<dbReference type="InterPro" id="IPR043161">
    <property type="entry name" value="DOCK_C_lobe_A"/>
</dbReference>
<dbReference type="PROSITE" id="PS51651">
    <property type="entry name" value="DOCKER"/>
    <property type="match status" value="1"/>
</dbReference>
<dbReference type="InterPro" id="IPR027357">
    <property type="entry name" value="DOCKER_dom"/>
</dbReference>
<evidence type="ECO:0000313" key="4">
    <source>
        <dbReference type="Proteomes" id="UP000030742"/>
    </source>
</evidence>
<dbReference type="PANTHER" id="PTHR45653">
    <property type="entry name" value="DEDICATOR OF CYTOKINESIS"/>
    <property type="match status" value="1"/>
</dbReference>
<comment type="similarity">
    <text evidence="1">Belongs to the DOCK family.</text>
</comment>
<dbReference type="AlphaFoldDB" id="U4UGC9"/>
<sequence length="359" mass="41889">MYLRYIYKLHDLHLSAENYTEAAYTMKLYADQLSWSNSQIVSDPNYPNHTECQVKELLYRQIINYFDKGKNKQFIYRGLEYERIGAFTQRLQTEFPSAQILMKNTPPDDSIINSDGQFIQITNVKPIPEITPITTATDIPEKISRFYHYNDVKKFQCDRPVHKGITDKENEIKTMWIERTVVETAAPLPGILRWFEVIDRQTEEIPPVQFACETMRNVENELRQLIAVYTHEPKRNLNPFTMRLQGIIDANVQGGLSKYQQAFFTKEFAKLYPEHKCYVNTLQELIWNATTVIIEQEEAGKWKGNNVNVLQVIEEGLYLHGKLAPVTVQPLHQRLIERFLQLRESLGSLSQHSSNSIIQ</sequence>
<dbReference type="GO" id="GO:0005737">
    <property type="term" value="C:cytoplasm"/>
    <property type="evidence" value="ECO:0007669"/>
    <property type="project" value="TreeGrafter"/>
</dbReference>
<dbReference type="Proteomes" id="UP000030742">
    <property type="component" value="Unassembled WGS sequence"/>
</dbReference>
<dbReference type="Gene3D" id="1.25.40.410">
    <property type="match status" value="1"/>
</dbReference>
<proteinExistence type="inferred from homology"/>
<dbReference type="Pfam" id="PF20421">
    <property type="entry name" value="DHR-2_Lobe_C"/>
    <property type="match status" value="1"/>
</dbReference>
<dbReference type="GO" id="GO:0005085">
    <property type="term" value="F:guanyl-nucleotide exchange factor activity"/>
    <property type="evidence" value="ECO:0007669"/>
    <property type="project" value="InterPro"/>
</dbReference>
<dbReference type="GO" id="GO:0007264">
    <property type="term" value="P:small GTPase-mediated signal transduction"/>
    <property type="evidence" value="ECO:0007669"/>
    <property type="project" value="InterPro"/>
</dbReference>
<dbReference type="GO" id="GO:0031267">
    <property type="term" value="F:small GTPase binding"/>
    <property type="evidence" value="ECO:0007669"/>
    <property type="project" value="TreeGrafter"/>
</dbReference>
<accession>U4UGC9</accession>
<dbReference type="InterPro" id="IPR026791">
    <property type="entry name" value="DOCK"/>
</dbReference>
<evidence type="ECO:0000256" key="1">
    <source>
        <dbReference type="PROSITE-ProRule" id="PRU00984"/>
    </source>
</evidence>
<evidence type="ECO:0000313" key="3">
    <source>
        <dbReference type="EMBL" id="ERL92087.1"/>
    </source>
</evidence>
<dbReference type="Pfam" id="PF20422">
    <property type="entry name" value="DHR-2_Lobe_B"/>
    <property type="match status" value="1"/>
</dbReference>
<dbReference type="EMBL" id="KB632309">
    <property type="protein sequence ID" value="ERL92087.1"/>
    <property type="molecule type" value="Genomic_DNA"/>
</dbReference>
<dbReference type="PANTHER" id="PTHR45653:SF12">
    <property type="entry name" value="SPONGE, ISOFORM E"/>
    <property type="match status" value="1"/>
</dbReference>
<dbReference type="OrthoDB" id="18896at2759"/>
<gene>
    <name evidence="3" type="ORF">D910_09409</name>
</gene>
<dbReference type="InterPro" id="IPR046770">
    <property type="entry name" value="DOCKER_Lobe_B"/>
</dbReference>
<dbReference type="GO" id="GO:0005886">
    <property type="term" value="C:plasma membrane"/>
    <property type="evidence" value="ECO:0007669"/>
    <property type="project" value="TreeGrafter"/>
</dbReference>
<feature type="domain" description="DOCKER" evidence="2">
    <location>
        <begin position="1"/>
        <end position="355"/>
    </location>
</feature>
<dbReference type="InterPro" id="IPR043162">
    <property type="entry name" value="DOCK_C_lobe_C"/>
</dbReference>
<reference evidence="3 4" key="1">
    <citation type="journal article" date="2013" name="Genome Biol.">
        <title>Draft genome of the mountain pine beetle, Dendroctonus ponderosae Hopkins, a major forest pest.</title>
        <authorList>
            <person name="Keeling C.I."/>
            <person name="Yuen M.M."/>
            <person name="Liao N.Y."/>
            <person name="Docking T.R."/>
            <person name="Chan S.K."/>
            <person name="Taylor G.A."/>
            <person name="Palmquist D.L."/>
            <person name="Jackman S.D."/>
            <person name="Nguyen A."/>
            <person name="Li M."/>
            <person name="Henderson H."/>
            <person name="Janes J.K."/>
            <person name="Zhao Y."/>
            <person name="Pandoh P."/>
            <person name="Moore R."/>
            <person name="Sperling F.A."/>
            <person name="Huber D.P."/>
            <person name="Birol I."/>
            <person name="Jones S.J."/>
            <person name="Bohlmann J."/>
        </authorList>
    </citation>
    <scope>NUCLEOTIDE SEQUENCE</scope>
</reference>